<keyword evidence="2" id="KW-1185">Reference proteome</keyword>
<gene>
    <name evidence="1" type="ORF">GCM10010985_16590</name>
</gene>
<dbReference type="EMBL" id="BMEG01000002">
    <property type="protein sequence ID" value="GGD63173.1"/>
    <property type="molecule type" value="Genomic_DNA"/>
</dbReference>
<comment type="caution">
    <text evidence="1">The sequence shown here is derived from an EMBL/GenBank/DDBJ whole genome shotgun (WGS) entry which is preliminary data.</text>
</comment>
<accession>A0ABQ1R9L1</accession>
<name>A0ABQ1R9L1_9BURK</name>
<proteinExistence type="predicted"/>
<dbReference type="Proteomes" id="UP000597138">
    <property type="component" value="Unassembled WGS sequence"/>
</dbReference>
<evidence type="ECO:0000313" key="1">
    <source>
        <dbReference type="EMBL" id="GGD63173.1"/>
    </source>
</evidence>
<sequence length="68" mass="7284">MVKASRLSGGGMTDTPLTAAEQKEVRAMLLELIAKGFPDVALDEARKKAVLQFRRLKADSAGPAKATR</sequence>
<evidence type="ECO:0000313" key="2">
    <source>
        <dbReference type="Proteomes" id="UP000597138"/>
    </source>
</evidence>
<protein>
    <submittedName>
        <fullName evidence="1">Uncharacterized protein</fullName>
    </submittedName>
</protein>
<organism evidence="1 2">
    <name type="scientific">Caballeronia grimmiae</name>
    <dbReference type="NCBI Taxonomy" id="1071679"/>
    <lineage>
        <taxon>Bacteria</taxon>
        <taxon>Pseudomonadati</taxon>
        <taxon>Pseudomonadota</taxon>
        <taxon>Betaproteobacteria</taxon>
        <taxon>Burkholderiales</taxon>
        <taxon>Burkholderiaceae</taxon>
        <taxon>Caballeronia</taxon>
    </lineage>
</organism>
<reference evidence="2" key="1">
    <citation type="journal article" date="2019" name="Int. J. Syst. Evol. Microbiol.">
        <title>The Global Catalogue of Microorganisms (GCM) 10K type strain sequencing project: providing services to taxonomists for standard genome sequencing and annotation.</title>
        <authorList>
            <consortium name="The Broad Institute Genomics Platform"/>
            <consortium name="The Broad Institute Genome Sequencing Center for Infectious Disease"/>
            <person name="Wu L."/>
            <person name="Ma J."/>
        </authorList>
    </citation>
    <scope>NUCLEOTIDE SEQUENCE [LARGE SCALE GENOMIC DNA]</scope>
    <source>
        <strain evidence="2">CGMCC 1.11013</strain>
    </source>
</reference>